<evidence type="ECO:0000256" key="1">
    <source>
        <dbReference type="ARBA" id="ARBA00004123"/>
    </source>
</evidence>
<dbReference type="InterPro" id="IPR051044">
    <property type="entry name" value="MAG_DAG_Lipase"/>
</dbReference>
<evidence type="ECO:0000259" key="9">
    <source>
        <dbReference type="PROSITE" id="PS50157"/>
    </source>
</evidence>
<reference evidence="11" key="2">
    <citation type="journal article" date="2017" name="J. Anim. Genet.">
        <title>Multiple reference genome sequences of hot pepper reveal the massive evolution of plant disease resistance genes by retroduplication.</title>
        <authorList>
            <person name="Kim S."/>
            <person name="Park J."/>
            <person name="Yeom S.-I."/>
            <person name="Kim Y.-M."/>
            <person name="Seo E."/>
            <person name="Kim K.-T."/>
            <person name="Kim M.-S."/>
            <person name="Lee J.M."/>
            <person name="Cheong K."/>
            <person name="Shin H.-S."/>
            <person name="Kim S.-B."/>
            <person name="Han K."/>
            <person name="Lee J."/>
            <person name="Park M."/>
            <person name="Lee H.-A."/>
            <person name="Lee H.-Y."/>
            <person name="Lee Y."/>
            <person name="Oh S."/>
            <person name="Lee J.H."/>
            <person name="Choi E."/>
            <person name="Choi E."/>
            <person name="Lee S.E."/>
            <person name="Jeon J."/>
            <person name="Kim H."/>
            <person name="Choi G."/>
            <person name="Song H."/>
            <person name="Lee J."/>
            <person name="Lee S.-C."/>
            <person name="Kwon J.-K."/>
            <person name="Lee H.-Y."/>
            <person name="Koo N."/>
            <person name="Hong Y."/>
            <person name="Kim R.W."/>
            <person name="Kang W.-H."/>
            <person name="Huh J.H."/>
            <person name="Kang B.-C."/>
            <person name="Yang T.-J."/>
            <person name="Lee Y.-H."/>
            <person name="Bennetzen J.L."/>
            <person name="Choi D."/>
        </authorList>
    </citation>
    <scope>NUCLEOTIDE SEQUENCE [LARGE SCALE GENOMIC DNA]</scope>
    <source>
        <strain evidence="11">cv. PBC81</strain>
    </source>
</reference>
<keyword evidence="5" id="KW-0221">Differentiation</keyword>
<evidence type="ECO:0000256" key="2">
    <source>
        <dbReference type="ARBA" id="ARBA00022473"/>
    </source>
</evidence>
<comment type="subcellular location">
    <subcellularLocation>
        <location evidence="1">Nucleus</location>
    </subcellularLocation>
</comment>
<dbReference type="FunFam" id="3.30.160.60:FF:002425">
    <property type="entry name" value="Zinc finger protein STAMENLESS 1"/>
    <property type="match status" value="1"/>
</dbReference>
<dbReference type="AlphaFoldDB" id="A0A2G2VK87"/>
<accession>A0A2G2VK87</accession>
<evidence type="ECO:0000313" key="10">
    <source>
        <dbReference type="EMBL" id="PHT33378.1"/>
    </source>
</evidence>
<protein>
    <recommendedName>
        <fullName evidence="9">C2H2-type domain-containing protein</fullName>
    </recommendedName>
</protein>
<dbReference type="PROSITE" id="PS00028">
    <property type="entry name" value="ZINC_FINGER_C2H2_1"/>
    <property type="match status" value="1"/>
</dbReference>
<feature type="domain" description="C2H2-type" evidence="9">
    <location>
        <begin position="388"/>
        <end position="415"/>
    </location>
</feature>
<dbReference type="GO" id="GO:0008270">
    <property type="term" value="F:zinc ion binding"/>
    <property type="evidence" value="ECO:0007669"/>
    <property type="project" value="UniProtKB-KW"/>
</dbReference>
<evidence type="ECO:0000256" key="6">
    <source>
        <dbReference type="ARBA" id="ARBA00022833"/>
    </source>
</evidence>
<evidence type="ECO:0000313" key="11">
    <source>
        <dbReference type="Proteomes" id="UP000224567"/>
    </source>
</evidence>
<sequence>MALKKTKIEGISEALNEIASQNMDHAPARRRVRSAFVNVQQQLDHVLFKMAPADIRLEEWYETNSKGQQIFCKSWLPKPGVRIKGGLCFSHGYGDTCTFFFEGIAKHIAAAGYAVYAIDHPGFGLSDGLHGYIPEFDGIVDNVNEQYLKIKGRPEVRGLPHFIFGQSMGGAIALKALLKEPREWDGIVLVAPMCKIAEDMTPPVPLQKVLIFLSNIMPQAKIVPTKDLAELAIREFKKRKMAPYNVISYSDKTRVRTAVELLHATKYIESQVEKVASPMLILHGAADKVTDPRVSQYLYDKSSSSDKTLKLYEGGYHCILEGEPDDRILTVLSDIISWLDSRSPERNPLDLNNLPEDSCRDGKQVLEGGYRKKKSGSKDGKEDCGKVYECRFCSLKFCKSQALGGHMNRHRQERETETLNRARQLVFNNDNLIPPHHLSCQTIPHGGYHQSTNIGDPTLSYRPPPPSLYPTTRLFSGNSTTNSLLPPPPSQPPYMYASPPRMVSFSSHHQYPSQTNDYYLGHVLSGSSTHSTSTTMNNFMGSSALASDHGSNNNNNNNYTCIGAPIGHGLGLGNNGSGSTGKHQHLDRFQDGF</sequence>
<dbReference type="PRINTS" id="PR00111">
    <property type="entry name" value="ABHYDROLASE"/>
</dbReference>
<dbReference type="GO" id="GO:0016787">
    <property type="term" value="F:hydrolase activity"/>
    <property type="evidence" value="ECO:0007669"/>
    <property type="project" value="UniProtKB-ARBA"/>
</dbReference>
<dbReference type="OrthoDB" id="2498029at2759"/>
<keyword evidence="6" id="KW-0862">Zinc</keyword>
<keyword evidence="3" id="KW-0479">Metal-binding</keyword>
<dbReference type="EMBL" id="MLFT02000011">
    <property type="protein sequence ID" value="PHT33378.1"/>
    <property type="molecule type" value="Genomic_DNA"/>
</dbReference>
<evidence type="ECO:0000256" key="8">
    <source>
        <dbReference type="PROSITE-ProRule" id="PRU00042"/>
    </source>
</evidence>
<reference evidence="10 11" key="1">
    <citation type="journal article" date="2017" name="Genome Biol.">
        <title>New reference genome sequences of hot pepper reveal the massive evolution of plant disease-resistance genes by retroduplication.</title>
        <authorList>
            <person name="Kim S."/>
            <person name="Park J."/>
            <person name="Yeom S.I."/>
            <person name="Kim Y.M."/>
            <person name="Seo E."/>
            <person name="Kim K.T."/>
            <person name="Kim M.S."/>
            <person name="Lee J.M."/>
            <person name="Cheong K."/>
            <person name="Shin H.S."/>
            <person name="Kim S.B."/>
            <person name="Han K."/>
            <person name="Lee J."/>
            <person name="Park M."/>
            <person name="Lee H.A."/>
            <person name="Lee H.Y."/>
            <person name="Lee Y."/>
            <person name="Oh S."/>
            <person name="Lee J.H."/>
            <person name="Choi E."/>
            <person name="Choi E."/>
            <person name="Lee S.E."/>
            <person name="Jeon J."/>
            <person name="Kim H."/>
            <person name="Choi G."/>
            <person name="Song H."/>
            <person name="Lee J."/>
            <person name="Lee S.C."/>
            <person name="Kwon J.K."/>
            <person name="Lee H.Y."/>
            <person name="Koo N."/>
            <person name="Hong Y."/>
            <person name="Kim R.W."/>
            <person name="Kang W.H."/>
            <person name="Huh J.H."/>
            <person name="Kang B.C."/>
            <person name="Yang T.J."/>
            <person name="Lee Y.H."/>
            <person name="Bennetzen J.L."/>
            <person name="Choi D."/>
        </authorList>
    </citation>
    <scope>NUCLEOTIDE SEQUENCE [LARGE SCALE GENOMIC DNA]</scope>
    <source>
        <strain evidence="11">cv. PBC81</strain>
    </source>
</reference>
<dbReference type="GO" id="GO:0030154">
    <property type="term" value="P:cell differentiation"/>
    <property type="evidence" value="ECO:0007669"/>
    <property type="project" value="UniProtKB-KW"/>
</dbReference>
<organism evidence="10 11">
    <name type="scientific">Capsicum baccatum</name>
    <name type="common">Peruvian pepper</name>
    <dbReference type="NCBI Taxonomy" id="33114"/>
    <lineage>
        <taxon>Eukaryota</taxon>
        <taxon>Viridiplantae</taxon>
        <taxon>Streptophyta</taxon>
        <taxon>Embryophyta</taxon>
        <taxon>Tracheophyta</taxon>
        <taxon>Spermatophyta</taxon>
        <taxon>Magnoliopsida</taxon>
        <taxon>eudicotyledons</taxon>
        <taxon>Gunneridae</taxon>
        <taxon>Pentapetalae</taxon>
        <taxon>asterids</taxon>
        <taxon>lamiids</taxon>
        <taxon>Solanales</taxon>
        <taxon>Solanaceae</taxon>
        <taxon>Solanoideae</taxon>
        <taxon>Capsiceae</taxon>
        <taxon>Capsicum</taxon>
    </lineage>
</organism>
<dbReference type="InterPro" id="IPR013087">
    <property type="entry name" value="Znf_C2H2_type"/>
</dbReference>
<evidence type="ECO:0000256" key="3">
    <source>
        <dbReference type="ARBA" id="ARBA00022723"/>
    </source>
</evidence>
<dbReference type="SUPFAM" id="SSF53474">
    <property type="entry name" value="alpha/beta-Hydrolases"/>
    <property type="match status" value="1"/>
</dbReference>
<dbReference type="FunFam" id="3.40.50.1820:FF:000054">
    <property type="entry name" value="Alpha/beta-Hydrolases superfamily protein"/>
    <property type="match status" value="1"/>
</dbReference>
<dbReference type="Proteomes" id="UP000224567">
    <property type="component" value="Unassembled WGS sequence"/>
</dbReference>
<name>A0A2G2VK87_CAPBA</name>
<evidence type="ECO:0000256" key="7">
    <source>
        <dbReference type="ARBA" id="ARBA00023242"/>
    </source>
</evidence>
<dbReference type="Pfam" id="PF12146">
    <property type="entry name" value="Hydrolase_4"/>
    <property type="match status" value="1"/>
</dbReference>
<gene>
    <name evidence="10" type="ORF">CQW23_25178</name>
</gene>
<evidence type="ECO:0000256" key="4">
    <source>
        <dbReference type="ARBA" id="ARBA00022771"/>
    </source>
</evidence>
<dbReference type="InterPro" id="IPR000073">
    <property type="entry name" value="AB_hydrolase_1"/>
</dbReference>
<dbReference type="InterPro" id="IPR022742">
    <property type="entry name" value="Hydrolase_4"/>
</dbReference>
<dbReference type="GO" id="GO:0048653">
    <property type="term" value="P:anther development"/>
    <property type="evidence" value="ECO:0007669"/>
    <property type="project" value="UniProtKB-ARBA"/>
</dbReference>
<dbReference type="PROSITE" id="PS50157">
    <property type="entry name" value="ZINC_FINGER_C2H2_2"/>
    <property type="match status" value="1"/>
</dbReference>
<comment type="caution">
    <text evidence="10">The sequence shown here is derived from an EMBL/GenBank/DDBJ whole genome shotgun (WGS) entry which is preliminary data.</text>
</comment>
<dbReference type="GO" id="GO:0048440">
    <property type="term" value="P:carpel development"/>
    <property type="evidence" value="ECO:0007669"/>
    <property type="project" value="UniProtKB-ARBA"/>
</dbReference>
<dbReference type="PANTHER" id="PTHR11614">
    <property type="entry name" value="PHOSPHOLIPASE-RELATED"/>
    <property type="match status" value="1"/>
</dbReference>
<dbReference type="STRING" id="33114.A0A2G2VK87"/>
<evidence type="ECO:0000256" key="5">
    <source>
        <dbReference type="ARBA" id="ARBA00022782"/>
    </source>
</evidence>
<proteinExistence type="predicted"/>
<keyword evidence="7" id="KW-0539">Nucleus</keyword>
<dbReference type="GO" id="GO:0005634">
    <property type="term" value="C:nucleus"/>
    <property type="evidence" value="ECO:0007669"/>
    <property type="project" value="UniProtKB-SubCell"/>
</dbReference>
<keyword evidence="11" id="KW-1185">Reference proteome</keyword>
<keyword evidence="2" id="KW-0217">Developmental protein</keyword>
<dbReference type="Gene3D" id="3.30.160.60">
    <property type="entry name" value="Classic Zinc Finger"/>
    <property type="match status" value="1"/>
</dbReference>
<dbReference type="Gene3D" id="3.40.50.1820">
    <property type="entry name" value="alpha/beta hydrolase"/>
    <property type="match status" value="1"/>
</dbReference>
<dbReference type="InterPro" id="IPR029058">
    <property type="entry name" value="AB_hydrolase_fold"/>
</dbReference>
<keyword evidence="4 8" id="KW-0863">Zinc-finger</keyword>